<dbReference type="SUPFAM" id="SSF46565">
    <property type="entry name" value="Chaperone J-domain"/>
    <property type="match status" value="1"/>
</dbReference>
<organism evidence="4 5">
    <name type="scientific">Leishmania utingensis</name>
    <dbReference type="NCBI Taxonomy" id="653362"/>
    <lineage>
        <taxon>Eukaryota</taxon>
        <taxon>Discoba</taxon>
        <taxon>Euglenozoa</taxon>
        <taxon>Kinetoplastea</taxon>
        <taxon>Metakinetoplastina</taxon>
        <taxon>Trypanosomatida</taxon>
        <taxon>Trypanosomatidae</taxon>
        <taxon>Leishmaniinae</taxon>
        <taxon>Leishmania</taxon>
    </lineage>
</organism>
<dbReference type="Gene3D" id="1.10.287.110">
    <property type="entry name" value="DnaJ domain"/>
    <property type="match status" value="1"/>
</dbReference>
<dbReference type="PANTHER" id="PTHR44200">
    <property type="entry name" value="DNAJ HOMOLOG SUBFAMILY C MEMBER 7"/>
    <property type="match status" value="1"/>
</dbReference>
<feature type="compositionally biased region" description="Low complexity" evidence="2">
    <location>
        <begin position="255"/>
        <end position="270"/>
    </location>
</feature>
<evidence type="ECO:0000256" key="2">
    <source>
        <dbReference type="SAM" id="MobiDB-lite"/>
    </source>
</evidence>
<feature type="domain" description="J" evidence="3">
    <location>
        <begin position="1110"/>
        <end position="1186"/>
    </location>
</feature>
<accession>A0AAW2ZTV2</accession>
<reference evidence="4 5" key="1">
    <citation type="submission" date="2024-02" db="EMBL/GenBank/DDBJ databases">
        <title>FIRST GENOME SEQUENCES OF Leishmania (Viannia) shawi, Leishmania (Viannia) lindenbergi AND Leishmania (Viannia) utingensis.</title>
        <authorList>
            <person name="Resadore F."/>
            <person name="Custodio M.G.F."/>
            <person name="Boite M.C."/>
            <person name="Cupolillo E."/>
            <person name="Ferreira G.E.M."/>
        </authorList>
    </citation>
    <scope>NUCLEOTIDE SEQUENCE [LARGE SCALE GENOMIC DNA]</scope>
    <source>
        <strain evidence="4 5">ITUB/BR/1977/M4964</strain>
    </source>
</reference>
<dbReference type="CDD" id="cd06257">
    <property type="entry name" value="DnaJ"/>
    <property type="match status" value="1"/>
</dbReference>
<feature type="region of interest" description="Disordered" evidence="2">
    <location>
        <begin position="233"/>
        <end position="270"/>
    </location>
</feature>
<dbReference type="PROSITE" id="PS50076">
    <property type="entry name" value="DNAJ_2"/>
    <property type="match status" value="1"/>
</dbReference>
<evidence type="ECO:0000313" key="5">
    <source>
        <dbReference type="Proteomes" id="UP001482455"/>
    </source>
</evidence>
<dbReference type="Proteomes" id="UP001482455">
    <property type="component" value="Unassembled WGS sequence"/>
</dbReference>
<dbReference type="InterPro" id="IPR052758">
    <property type="entry name" value="SRC_co-chaperone"/>
</dbReference>
<keyword evidence="1" id="KW-0802">TPR repeat</keyword>
<dbReference type="InterPro" id="IPR019734">
    <property type="entry name" value="TPR_rpt"/>
</dbReference>
<keyword evidence="5" id="KW-1185">Reference proteome</keyword>
<feature type="compositionally biased region" description="Low complexity" evidence="2">
    <location>
        <begin position="1059"/>
        <end position="1078"/>
    </location>
</feature>
<dbReference type="AlphaFoldDB" id="A0AAW2ZTV2"/>
<feature type="region of interest" description="Disordered" evidence="2">
    <location>
        <begin position="186"/>
        <end position="215"/>
    </location>
</feature>
<evidence type="ECO:0000256" key="1">
    <source>
        <dbReference type="PROSITE-ProRule" id="PRU00339"/>
    </source>
</evidence>
<feature type="compositionally biased region" description="Low complexity" evidence="2">
    <location>
        <begin position="187"/>
        <end position="214"/>
    </location>
</feature>
<feature type="region of interest" description="Disordered" evidence="2">
    <location>
        <begin position="1"/>
        <end position="22"/>
    </location>
</feature>
<name>A0AAW2ZTV2_9TRYP</name>
<dbReference type="PROSITE" id="PS50005">
    <property type="entry name" value="TPR"/>
    <property type="match status" value="1"/>
</dbReference>
<feature type="region of interest" description="Disordered" evidence="2">
    <location>
        <begin position="678"/>
        <end position="706"/>
    </location>
</feature>
<gene>
    <name evidence="4" type="ORF">Q4I30_007845</name>
</gene>
<feature type="region of interest" description="Disordered" evidence="2">
    <location>
        <begin position="370"/>
        <end position="428"/>
    </location>
</feature>
<dbReference type="InterPro" id="IPR001623">
    <property type="entry name" value="DnaJ_domain"/>
</dbReference>
<dbReference type="InterPro" id="IPR011990">
    <property type="entry name" value="TPR-like_helical_dom_sf"/>
</dbReference>
<evidence type="ECO:0000313" key="4">
    <source>
        <dbReference type="EMBL" id="KAL0493544.1"/>
    </source>
</evidence>
<evidence type="ECO:0000259" key="3">
    <source>
        <dbReference type="PROSITE" id="PS50076"/>
    </source>
</evidence>
<dbReference type="SUPFAM" id="SSF48452">
    <property type="entry name" value="TPR-like"/>
    <property type="match status" value="2"/>
</dbReference>
<dbReference type="SMART" id="SM00028">
    <property type="entry name" value="TPR"/>
    <property type="match status" value="4"/>
</dbReference>
<feature type="repeat" description="TPR" evidence="1">
    <location>
        <begin position="568"/>
        <end position="601"/>
    </location>
</feature>
<comment type="caution">
    <text evidence="4">The sequence shown here is derived from an EMBL/GenBank/DDBJ whole genome shotgun (WGS) entry which is preliminary data.</text>
</comment>
<dbReference type="SMART" id="SM00271">
    <property type="entry name" value="DnaJ"/>
    <property type="match status" value="1"/>
</dbReference>
<proteinExistence type="predicted"/>
<dbReference type="Gene3D" id="1.25.40.10">
    <property type="entry name" value="Tetratricopeptide repeat domain"/>
    <property type="match status" value="2"/>
</dbReference>
<feature type="compositionally biased region" description="Polar residues" evidence="2">
    <location>
        <begin position="678"/>
        <end position="690"/>
    </location>
</feature>
<dbReference type="PANTHER" id="PTHR44200:SF1">
    <property type="entry name" value="DNAJ HOMOLOG SUBFAMILY C MEMBER 7"/>
    <property type="match status" value="1"/>
</dbReference>
<dbReference type="EMBL" id="JBAMZL010000037">
    <property type="protein sequence ID" value="KAL0493544.1"/>
    <property type="molecule type" value="Genomic_DNA"/>
</dbReference>
<feature type="region of interest" description="Disordered" evidence="2">
    <location>
        <begin position="1059"/>
        <end position="1099"/>
    </location>
</feature>
<dbReference type="Pfam" id="PF00226">
    <property type="entry name" value="DnaJ"/>
    <property type="match status" value="1"/>
</dbReference>
<dbReference type="InterPro" id="IPR036869">
    <property type="entry name" value="J_dom_sf"/>
</dbReference>
<protein>
    <submittedName>
        <fullName evidence="4">DnaJ domain containing protein</fullName>
    </submittedName>
</protein>
<sequence length="1186" mass="126103">MTTPHARVSSLPGGTRVGSADNGSLHRDLYGSALSTPATASSATCSAALAAPSPDLFTVDGSADFGCPSAAPHCTYGLRCVPGSSPFAPSAQSPIRLAIAGDTIAPAQSSSLLPGAASTFFLRGIGCVPRLGGSTLSRRAPATRVSSASSDSHTAIMSVHPHRNNYLSGKAAATLCSTGTRICLSHPPRSASAPRERPAAALPASGDSSSDSRSTIGLAGNRVKEVSAAFASSAASEEGAPKRARSASPTPAFIASSPATRTPVAPTVPVRPFLRPHLPSHRGDEVHERTHALSTSSAMKSATIYARLSTFTRRAPSATQKAERHRPSAVRMTQSSTLIRPVLLTKNTSRAYPSAVADVSSGARVATATKARASPSLYPSLSPDHLYDAKGGSGGEVSMSPGTATVQSPYLSRPSPLPPSSQSVGHRRSRRLSLISLNSNSSTSFLHHEQRRSQDERAAGTLRVFNAMPDLSPATKEANGERCCCSADEDLTLGTSGSAPDGVGNIPFTMQVGGAEAAATAVCGARQRGTGVSGAGAHSHDAVNYADPLPSTCAGSDLLHKAGLSGIVVRLKERGNTFLLCEEFELAIATYTEAIRLAPGHEALWGNRACALLLSFRYLPAVADCLYLLHLRPGHTKAYWRAAKAYAATYRLLEAKKFYQLAQQACTRGCVWRGSASISGTAAPSSSMRTSKGGDGTPDTVPTRGAAESTAAEAVGAFCRPGSHFLKAQRDREAMAAEAAALEVVETYWQHLRHERWADALGAMDKVLALSSYTGPTAVSWQALRLEALLHLQPKKALTEAETLYRAYPNSLELYPVLAKAIFYDAHDAAATTRCLSLLDEAAEKRRVQNCLLKAHVSYSVKQLRGGLPADTGKTTALHMETWGKQHCLREDSRTTELRHTIEKFARHRDAGNAAYDVGDWEAAASAYTRCLETDRLNHALLAAVHCNRTAVYMQAGRWQDALSDADAAVSLSPEYATAYARRGRVQLYLLAQEYGGQRATLANRYAAPWVAAMKERLQGYADAAVMDLTRAVELSPTMEHKAQLQQALTQRQAIQALLKSPSETSKASMPSSSAASSEGKRHRGQSAHSSPPPSGARHVESMAMHELMEQLKLLGLSIVAPSAPGEFGRLPEPKVIAKAYRELALRWHPDKWVTATPHEQQRAEQQFKSICVAYQALREHSGALF</sequence>